<keyword evidence="3 11" id="KW-0436">Ligase</keyword>
<comment type="caution">
    <text evidence="11">The sequence shown here is derived from an EMBL/GenBank/DDBJ whole genome shotgun (WGS) entry which is preliminary data.</text>
</comment>
<dbReference type="InterPro" id="IPR000115">
    <property type="entry name" value="PRibGlycinamide_synth"/>
</dbReference>
<dbReference type="Gene3D" id="3.30.470.20">
    <property type="entry name" value="ATP-grasp fold, B domain"/>
    <property type="match status" value="1"/>
</dbReference>
<dbReference type="InterPro" id="IPR037123">
    <property type="entry name" value="PRibGlycinamide_synth_C_sf"/>
</dbReference>
<evidence type="ECO:0000256" key="4">
    <source>
        <dbReference type="ARBA" id="ARBA00022741"/>
    </source>
</evidence>
<evidence type="ECO:0000313" key="11">
    <source>
        <dbReference type="EMBL" id="KUG25738.1"/>
    </source>
</evidence>
<evidence type="ECO:0000259" key="10">
    <source>
        <dbReference type="PROSITE" id="PS50975"/>
    </source>
</evidence>
<accession>A0A0W8FY12</accession>
<gene>
    <name evidence="11" type="ORF">ASZ90_004429</name>
</gene>
<evidence type="ECO:0000256" key="1">
    <source>
        <dbReference type="ARBA" id="ARBA00005174"/>
    </source>
</evidence>
<dbReference type="InterPro" id="IPR020561">
    <property type="entry name" value="PRibGlycinamid_synth_ATP-grasp"/>
</dbReference>
<dbReference type="SUPFAM" id="SSF51246">
    <property type="entry name" value="Rudiment single hybrid motif"/>
    <property type="match status" value="1"/>
</dbReference>
<proteinExistence type="inferred from homology"/>
<evidence type="ECO:0000256" key="2">
    <source>
        <dbReference type="ARBA" id="ARBA00013255"/>
    </source>
</evidence>
<dbReference type="AlphaFoldDB" id="A0A0W8FY12"/>
<comment type="similarity">
    <text evidence="7">Belongs to the GARS family.</text>
</comment>
<evidence type="ECO:0000256" key="3">
    <source>
        <dbReference type="ARBA" id="ARBA00022598"/>
    </source>
</evidence>
<evidence type="ECO:0000256" key="5">
    <source>
        <dbReference type="ARBA" id="ARBA00022755"/>
    </source>
</evidence>
<dbReference type="FunFam" id="3.90.600.10:FF:000001">
    <property type="entry name" value="Trifunctional purine biosynthetic protein adenosine-3"/>
    <property type="match status" value="1"/>
</dbReference>
<keyword evidence="5" id="KW-0658">Purine biosynthesis</keyword>
<feature type="domain" description="ATP-grasp" evidence="10">
    <location>
        <begin position="20"/>
        <end position="86"/>
    </location>
</feature>
<dbReference type="GO" id="GO:0005524">
    <property type="term" value="F:ATP binding"/>
    <property type="evidence" value="ECO:0007669"/>
    <property type="project" value="UniProtKB-KW"/>
</dbReference>
<dbReference type="GO" id="GO:0006189">
    <property type="term" value="P:'de novo' IMP biosynthetic process"/>
    <property type="evidence" value="ECO:0007669"/>
    <property type="project" value="UniProtKB-UniPathway"/>
</dbReference>
<dbReference type="PROSITE" id="PS50975">
    <property type="entry name" value="ATP_GRASP"/>
    <property type="match status" value="1"/>
</dbReference>
<dbReference type="Pfam" id="PF02843">
    <property type="entry name" value="GARS_C"/>
    <property type="match status" value="1"/>
</dbReference>
<dbReference type="Pfam" id="PF01071">
    <property type="entry name" value="GARS_A"/>
    <property type="match status" value="1"/>
</dbReference>
<dbReference type="EC" id="6.3.4.13" evidence="2"/>
<organism evidence="11">
    <name type="scientific">hydrocarbon metagenome</name>
    <dbReference type="NCBI Taxonomy" id="938273"/>
    <lineage>
        <taxon>unclassified sequences</taxon>
        <taxon>metagenomes</taxon>
        <taxon>ecological metagenomes</taxon>
    </lineage>
</organism>
<evidence type="ECO:0000256" key="9">
    <source>
        <dbReference type="ARBA" id="ARBA00042864"/>
    </source>
</evidence>
<dbReference type="Gene3D" id="3.90.600.10">
    <property type="entry name" value="Phosphoribosylglycinamide synthetase, C-terminal domain"/>
    <property type="match status" value="1"/>
</dbReference>
<keyword evidence="4" id="KW-0547">Nucleotide-binding</keyword>
<reference evidence="11" key="1">
    <citation type="journal article" date="2015" name="Proc. Natl. Acad. Sci. U.S.A.">
        <title>Networks of energetic and metabolic interactions define dynamics in microbial communities.</title>
        <authorList>
            <person name="Embree M."/>
            <person name="Liu J.K."/>
            <person name="Al-Bassam M.M."/>
            <person name="Zengler K."/>
        </authorList>
    </citation>
    <scope>NUCLEOTIDE SEQUENCE</scope>
</reference>
<dbReference type="SMART" id="SM01209">
    <property type="entry name" value="GARS_A"/>
    <property type="match status" value="1"/>
</dbReference>
<dbReference type="InterPro" id="IPR011761">
    <property type="entry name" value="ATP-grasp"/>
</dbReference>
<dbReference type="GO" id="GO:0009113">
    <property type="term" value="P:purine nucleobase biosynthetic process"/>
    <property type="evidence" value="ECO:0007669"/>
    <property type="project" value="InterPro"/>
</dbReference>
<dbReference type="GO" id="GO:0004637">
    <property type="term" value="F:phosphoribosylamine-glycine ligase activity"/>
    <property type="evidence" value="ECO:0007669"/>
    <property type="project" value="UniProtKB-EC"/>
</dbReference>
<comment type="pathway">
    <text evidence="1">Purine metabolism; IMP biosynthesis via de novo pathway; N(1)-(5-phospho-D-ribosyl)glycinamide from 5-phospho-alpha-D-ribose 1-diphosphate: step 2/2.</text>
</comment>
<keyword evidence="6" id="KW-0067">ATP-binding</keyword>
<dbReference type="PANTHER" id="PTHR43472">
    <property type="entry name" value="PHOSPHORIBOSYLAMINE--GLYCINE LIGASE"/>
    <property type="match status" value="1"/>
</dbReference>
<evidence type="ECO:0000256" key="8">
    <source>
        <dbReference type="ARBA" id="ARBA00042242"/>
    </source>
</evidence>
<dbReference type="PANTHER" id="PTHR43472:SF1">
    <property type="entry name" value="PHOSPHORIBOSYLAMINE--GLYCINE LIGASE, CHLOROPLASTIC"/>
    <property type="match status" value="1"/>
</dbReference>
<dbReference type="SUPFAM" id="SSF56059">
    <property type="entry name" value="Glutathione synthetase ATP-binding domain-like"/>
    <property type="match status" value="1"/>
</dbReference>
<name>A0A0W8FY12_9ZZZZ</name>
<dbReference type="GO" id="GO:0046872">
    <property type="term" value="F:metal ion binding"/>
    <property type="evidence" value="ECO:0007669"/>
    <property type="project" value="InterPro"/>
</dbReference>
<dbReference type="InterPro" id="IPR020560">
    <property type="entry name" value="PRibGlycinamide_synth_C-dom"/>
</dbReference>
<dbReference type="SMART" id="SM01210">
    <property type="entry name" value="GARS_C"/>
    <property type="match status" value="1"/>
</dbReference>
<evidence type="ECO:0000256" key="6">
    <source>
        <dbReference type="ARBA" id="ARBA00022840"/>
    </source>
</evidence>
<protein>
    <recommendedName>
        <fullName evidence="2">phosphoribosylamine--glycine ligase</fullName>
        <ecNumber evidence="2">6.3.4.13</ecNumber>
    </recommendedName>
    <alternativeName>
        <fullName evidence="8">Glycinamide ribonucleotide synthetase</fullName>
    </alternativeName>
    <alternativeName>
        <fullName evidence="9">Phosphoribosylglycinamide synthetase</fullName>
    </alternativeName>
</protein>
<dbReference type="PROSITE" id="PS00184">
    <property type="entry name" value="GARS"/>
    <property type="match status" value="1"/>
</dbReference>
<dbReference type="InterPro" id="IPR011054">
    <property type="entry name" value="Rudment_hybrid_motif"/>
</dbReference>
<evidence type="ECO:0000256" key="7">
    <source>
        <dbReference type="ARBA" id="ARBA00038345"/>
    </source>
</evidence>
<dbReference type="UniPathway" id="UPA00074">
    <property type="reaction ID" value="UER00125"/>
</dbReference>
<dbReference type="EMBL" id="LNQE01000611">
    <property type="protein sequence ID" value="KUG25738.1"/>
    <property type="molecule type" value="Genomic_DNA"/>
</dbReference>
<sequence length="194" mass="21189">MGAYSPAPLITDSILSQVEKEIIVPTLNALKKENKKYNGCLYCGLMITKEGPKVIEYNCRFGDPETQCVLPLLEGDFLELLYTAAIGKINKSAVKYNGGSSVCVVAASKGYPENYEKGFEINGLDIKQDNIIIYHAGTKKVGDKIVTNGGRVLGVTSFLKENNLKAAKETTYAALSKIYFEGITYRTDIADKAI</sequence>
<dbReference type="InterPro" id="IPR020559">
    <property type="entry name" value="PRibGlycinamide_synth_CS"/>
</dbReference>